<dbReference type="Pfam" id="PF13531">
    <property type="entry name" value="SBP_bac_11"/>
    <property type="match status" value="1"/>
</dbReference>
<feature type="binding site" evidence="6">
    <location>
        <position position="36"/>
    </location>
    <ligand>
        <name>molybdate</name>
        <dbReference type="ChEBI" id="CHEBI:36264"/>
    </ligand>
</feature>
<protein>
    <submittedName>
        <fullName evidence="8">Molybdate ABC transporter substrate-binding periplasmic protein</fullName>
    </submittedName>
</protein>
<dbReference type="InterPro" id="IPR005950">
    <property type="entry name" value="ModA"/>
</dbReference>
<name>A0A090V1W3_PSEVU</name>
<feature type="binding site" evidence="6">
    <location>
        <position position="149"/>
    </location>
    <ligand>
        <name>molybdate</name>
        <dbReference type="ChEBI" id="CHEBI:36264"/>
    </ligand>
</feature>
<dbReference type="NCBIfam" id="TIGR01256">
    <property type="entry name" value="modA"/>
    <property type="match status" value="1"/>
</dbReference>
<evidence type="ECO:0000256" key="2">
    <source>
        <dbReference type="ARBA" id="ARBA00022505"/>
    </source>
</evidence>
<sequence length="258" mass="27304">MARSGLRLLAGATLTLSLAGHALADEGKVTVFAAASLTNAMQDIATAYTKEKKVKIVSSFASSSTLARQIEAGAPADLFISADQKWMDYAVEKKAIDTASRETLLGNSLVVVAPKASAQGEIAINDKTNWTSLLKGGRLAVGDPEHVPAGIYAKEALQKLGAWDTLSPKLAPAEDVRGALALVERNEAPLGIVYGSDAVASKGVKVVGTFPEDSHKKVEYPLAIIDGHKDATVSAFYDYLKGPQASEIFKRYGFTTHE</sequence>
<dbReference type="CDD" id="cd13536">
    <property type="entry name" value="PBP2_EcModA"/>
    <property type="match status" value="1"/>
</dbReference>
<accession>A0A090V1W3</accession>
<keyword evidence="3 6" id="KW-0479">Metal-binding</keyword>
<organism evidence="8 9">
    <name type="scientific">Pseudescherichia vulneris NBRC 102420</name>
    <dbReference type="NCBI Taxonomy" id="1115515"/>
    <lineage>
        <taxon>Bacteria</taxon>
        <taxon>Pseudomonadati</taxon>
        <taxon>Pseudomonadota</taxon>
        <taxon>Gammaproteobacteria</taxon>
        <taxon>Enterobacterales</taxon>
        <taxon>Enterobacteriaceae</taxon>
        <taxon>Pseudescherichia</taxon>
    </lineage>
</organism>
<comment type="subunit">
    <text evidence="5">The complex is composed of two ATP-binding proteins (ModC), two transmembrane proteins (ModB) and a solute-binding protein (ModA).</text>
</comment>
<dbReference type="eggNOG" id="COG0725">
    <property type="taxonomic scope" value="Bacteria"/>
</dbReference>
<proteinExistence type="inferred from homology"/>
<keyword evidence="2 6" id="KW-0500">Molybdenum</keyword>
<evidence type="ECO:0000313" key="8">
    <source>
        <dbReference type="EMBL" id="GAL58870.1"/>
    </source>
</evidence>
<evidence type="ECO:0000256" key="4">
    <source>
        <dbReference type="ARBA" id="ARBA00022729"/>
    </source>
</evidence>
<dbReference type="OrthoDB" id="9785015at2"/>
<gene>
    <name evidence="8" type="primary">modA</name>
    <name evidence="8" type="ORF">EV102420_13_01260</name>
</gene>
<keyword evidence="4 7" id="KW-0732">Signal</keyword>
<dbReference type="SUPFAM" id="SSF53850">
    <property type="entry name" value="Periplasmic binding protein-like II"/>
    <property type="match status" value="1"/>
</dbReference>
<evidence type="ECO:0000256" key="5">
    <source>
        <dbReference type="ARBA" id="ARBA00062515"/>
    </source>
</evidence>
<reference evidence="8 9" key="1">
    <citation type="submission" date="2014-09" db="EMBL/GenBank/DDBJ databases">
        <title>Whole genome shotgun sequence of Escherichia vulneris NBRC 102420.</title>
        <authorList>
            <person name="Yoshida Y."/>
            <person name="Hosoyama A."/>
            <person name="Tsuchikane K."/>
            <person name="Ohji S."/>
            <person name="Ichikawa N."/>
            <person name="Kimura A."/>
            <person name="Yamazoe A."/>
            <person name="Ezaki T."/>
            <person name="Fujita N."/>
        </authorList>
    </citation>
    <scope>NUCLEOTIDE SEQUENCE [LARGE SCALE GENOMIC DNA]</scope>
    <source>
        <strain evidence="8 9">NBRC 102420</strain>
    </source>
</reference>
<dbReference type="AlphaFoldDB" id="A0A090V1W3"/>
<dbReference type="GO" id="GO:0046872">
    <property type="term" value="F:metal ion binding"/>
    <property type="evidence" value="ECO:0007669"/>
    <property type="project" value="UniProtKB-KW"/>
</dbReference>
<dbReference type="GO" id="GO:0015689">
    <property type="term" value="P:molybdate ion transport"/>
    <property type="evidence" value="ECO:0007669"/>
    <property type="project" value="InterPro"/>
</dbReference>
<feature type="chain" id="PRO_5001864815" evidence="7">
    <location>
        <begin position="25"/>
        <end position="258"/>
    </location>
</feature>
<evidence type="ECO:0000313" key="9">
    <source>
        <dbReference type="Proteomes" id="UP000029462"/>
    </source>
</evidence>
<dbReference type="NCBIfam" id="NF007958">
    <property type="entry name" value="PRK10677.1"/>
    <property type="match status" value="1"/>
</dbReference>
<evidence type="ECO:0000256" key="6">
    <source>
        <dbReference type="PIRSR" id="PIRSR004846-1"/>
    </source>
</evidence>
<dbReference type="STRING" id="1115515.EV102420_13_01260"/>
<feature type="binding site" evidence="6">
    <location>
        <position position="194"/>
    </location>
    <ligand>
        <name>molybdate</name>
        <dbReference type="ChEBI" id="CHEBI:36264"/>
    </ligand>
</feature>
<comment type="similarity">
    <text evidence="1">Belongs to the bacterial solute-binding protein ModA family.</text>
</comment>
<dbReference type="InterPro" id="IPR050682">
    <property type="entry name" value="ModA/WtpA"/>
</dbReference>
<keyword evidence="9" id="KW-1185">Reference proteome</keyword>
<dbReference type="Gene3D" id="3.40.190.10">
    <property type="entry name" value="Periplasmic binding protein-like II"/>
    <property type="match status" value="2"/>
</dbReference>
<feature type="signal peptide" evidence="7">
    <location>
        <begin position="1"/>
        <end position="24"/>
    </location>
</feature>
<dbReference type="RefSeq" id="WP_042392208.1">
    <property type="nucleotide sequence ID" value="NZ_BBMZ01000013.1"/>
</dbReference>
<dbReference type="PIRSF" id="PIRSF004846">
    <property type="entry name" value="ModA"/>
    <property type="match status" value="1"/>
</dbReference>
<feature type="binding site" evidence="6">
    <location>
        <position position="176"/>
    </location>
    <ligand>
        <name>molybdate</name>
        <dbReference type="ChEBI" id="CHEBI:36264"/>
    </ligand>
</feature>
<dbReference type="Proteomes" id="UP000029462">
    <property type="component" value="Unassembled WGS sequence"/>
</dbReference>
<evidence type="ECO:0000256" key="3">
    <source>
        <dbReference type="ARBA" id="ARBA00022723"/>
    </source>
</evidence>
<dbReference type="PANTHER" id="PTHR30632">
    <property type="entry name" value="MOLYBDATE-BINDING PERIPLASMIC PROTEIN"/>
    <property type="match status" value="1"/>
</dbReference>
<evidence type="ECO:0000256" key="1">
    <source>
        <dbReference type="ARBA" id="ARBA00009175"/>
    </source>
</evidence>
<dbReference type="GO" id="GO:0030973">
    <property type="term" value="F:molybdate ion binding"/>
    <property type="evidence" value="ECO:0007669"/>
    <property type="project" value="TreeGrafter"/>
</dbReference>
<dbReference type="EMBL" id="BBMZ01000013">
    <property type="protein sequence ID" value="GAL58870.1"/>
    <property type="molecule type" value="Genomic_DNA"/>
</dbReference>
<evidence type="ECO:0000256" key="7">
    <source>
        <dbReference type="SAM" id="SignalP"/>
    </source>
</evidence>
<feature type="binding site" evidence="6">
    <location>
        <position position="63"/>
    </location>
    <ligand>
        <name>molybdate</name>
        <dbReference type="ChEBI" id="CHEBI:36264"/>
    </ligand>
</feature>
<dbReference type="PANTHER" id="PTHR30632:SF17">
    <property type="entry name" value="MOLYBDATE-BINDING PROTEIN MODA"/>
    <property type="match status" value="1"/>
</dbReference>
<comment type="caution">
    <text evidence="8">The sequence shown here is derived from an EMBL/GenBank/DDBJ whole genome shotgun (WGS) entry which is preliminary data.</text>
</comment>
<dbReference type="GO" id="GO:1901359">
    <property type="term" value="F:tungstate binding"/>
    <property type="evidence" value="ECO:0007669"/>
    <property type="project" value="UniProtKB-ARBA"/>
</dbReference>
<dbReference type="FunFam" id="3.40.190.10:FF:000035">
    <property type="entry name" value="Molybdate ABC transporter substrate-binding protein"/>
    <property type="match status" value="1"/>
</dbReference>
<dbReference type="GO" id="GO:0030288">
    <property type="term" value="C:outer membrane-bounded periplasmic space"/>
    <property type="evidence" value="ECO:0007669"/>
    <property type="project" value="TreeGrafter"/>
</dbReference>